<keyword evidence="2" id="KW-1185">Reference proteome</keyword>
<dbReference type="GO" id="GO:0003676">
    <property type="term" value="F:nucleic acid binding"/>
    <property type="evidence" value="ECO:0007669"/>
    <property type="project" value="InterPro"/>
</dbReference>
<dbReference type="Proteomes" id="UP001146120">
    <property type="component" value="Unassembled WGS sequence"/>
</dbReference>
<evidence type="ECO:0000313" key="2">
    <source>
        <dbReference type="Proteomes" id="UP001146120"/>
    </source>
</evidence>
<organism evidence="1 2">
    <name type="scientific">Lagenidium giganteum</name>
    <dbReference type="NCBI Taxonomy" id="4803"/>
    <lineage>
        <taxon>Eukaryota</taxon>
        <taxon>Sar</taxon>
        <taxon>Stramenopiles</taxon>
        <taxon>Oomycota</taxon>
        <taxon>Peronosporomycetes</taxon>
        <taxon>Pythiales</taxon>
        <taxon>Pythiaceae</taxon>
    </lineage>
</organism>
<evidence type="ECO:0000313" key="1">
    <source>
        <dbReference type="EMBL" id="DBA03951.1"/>
    </source>
</evidence>
<sequence>KSGKGRRVCIIGAGKRGHLCGEWVSNTQQVWAADNAASIDYHGNFTATLFEQWFDNLVERARECGHKVLYTPPYHPELQPIDLIWSSIELRRRRPRWWSCLNELPTTCKASLVATGSKRTSMFRRLRGVHREQVSDYIAAATKQQKGK</sequence>
<dbReference type="PANTHER" id="PTHR33939:SF1">
    <property type="entry name" value="DUF4371 DOMAIN-CONTAINING PROTEIN"/>
    <property type="match status" value="1"/>
</dbReference>
<evidence type="ECO:0008006" key="3">
    <source>
        <dbReference type="Google" id="ProtNLM"/>
    </source>
</evidence>
<accession>A0AAV2ZCD7</accession>
<dbReference type="PANTHER" id="PTHR33939">
    <property type="entry name" value="PROTEIN CBG22215"/>
    <property type="match status" value="1"/>
</dbReference>
<protein>
    <recommendedName>
        <fullName evidence="3">Transposase</fullName>
    </recommendedName>
</protein>
<proteinExistence type="predicted"/>
<comment type="caution">
    <text evidence="1">The sequence shown here is derived from an EMBL/GenBank/DDBJ whole genome shotgun (WGS) entry which is preliminary data.</text>
</comment>
<gene>
    <name evidence="1" type="ORF">N0F65_010604</name>
</gene>
<dbReference type="InterPro" id="IPR036397">
    <property type="entry name" value="RNaseH_sf"/>
</dbReference>
<dbReference type="EMBL" id="DAKRPA010000013">
    <property type="protein sequence ID" value="DBA03951.1"/>
    <property type="molecule type" value="Genomic_DNA"/>
</dbReference>
<reference evidence="1" key="2">
    <citation type="journal article" date="2023" name="Microbiol Resour">
        <title>Decontamination and Annotation of the Draft Genome Sequence of the Oomycete Lagenidium giganteum ARSEF 373.</title>
        <authorList>
            <person name="Morgan W.R."/>
            <person name="Tartar A."/>
        </authorList>
    </citation>
    <scope>NUCLEOTIDE SEQUENCE</scope>
    <source>
        <strain evidence="1">ARSEF 373</strain>
    </source>
</reference>
<name>A0AAV2ZCD7_9STRA</name>
<reference evidence="1" key="1">
    <citation type="submission" date="2022-11" db="EMBL/GenBank/DDBJ databases">
        <authorList>
            <person name="Morgan W.R."/>
            <person name="Tartar A."/>
        </authorList>
    </citation>
    <scope>NUCLEOTIDE SEQUENCE</scope>
    <source>
        <strain evidence="1">ARSEF 373</strain>
    </source>
</reference>
<dbReference type="AlphaFoldDB" id="A0AAV2ZCD7"/>
<dbReference type="Gene3D" id="3.30.420.10">
    <property type="entry name" value="Ribonuclease H-like superfamily/Ribonuclease H"/>
    <property type="match status" value="1"/>
</dbReference>
<feature type="non-terminal residue" evidence="1">
    <location>
        <position position="1"/>
    </location>
</feature>